<organism evidence="4 5">
    <name type="scientific">Fraxinus pennsylvanica</name>
    <dbReference type="NCBI Taxonomy" id="56036"/>
    <lineage>
        <taxon>Eukaryota</taxon>
        <taxon>Viridiplantae</taxon>
        <taxon>Streptophyta</taxon>
        <taxon>Embryophyta</taxon>
        <taxon>Tracheophyta</taxon>
        <taxon>Spermatophyta</taxon>
        <taxon>Magnoliopsida</taxon>
        <taxon>eudicotyledons</taxon>
        <taxon>Gunneridae</taxon>
        <taxon>Pentapetalae</taxon>
        <taxon>asterids</taxon>
        <taxon>lamiids</taxon>
        <taxon>Lamiales</taxon>
        <taxon>Oleaceae</taxon>
        <taxon>Oleeae</taxon>
        <taxon>Fraxinus</taxon>
    </lineage>
</organism>
<dbReference type="AlphaFoldDB" id="A0AAD2DZT4"/>
<feature type="compositionally biased region" description="Basic and acidic residues" evidence="2">
    <location>
        <begin position="228"/>
        <end position="239"/>
    </location>
</feature>
<evidence type="ECO:0000313" key="4">
    <source>
        <dbReference type="EMBL" id="CAI9769766.1"/>
    </source>
</evidence>
<dbReference type="PANTHER" id="PTHR47591:SF1">
    <property type="entry name" value="ZINC FINGER PROTEIN ZAT2-RELATED"/>
    <property type="match status" value="1"/>
</dbReference>
<evidence type="ECO:0000256" key="1">
    <source>
        <dbReference type="PROSITE-ProRule" id="PRU00042"/>
    </source>
</evidence>
<dbReference type="InterPro" id="IPR013087">
    <property type="entry name" value="Znf_C2H2_type"/>
</dbReference>
<accession>A0AAD2DZT4</accession>
<name>A0AAD2DZT4_9LAMI</name>
<protein>
    <recommendedName>
        <fullName evidence="3">C2H2-type domain-containing protein</fullName>
    </recommendedName>
</protein>
<feature type="domain" description="C2H2-type" evidence="3">
    <location>
        <begin position="61"/>
        <end position="83"/>
    </location>
</feature>
<dbReference type="GO" id="GO:0008270">
    <property type="term" value="F:zinc ion binding"/>
    <property type="evidence" value="ECO:0007669"/>
    <property type="project" value="UniProtKB-KW"/>
</dbReference>
<dbReference type="PANTHER" id="PTHR47591">
    <property type="entry name" value="ZINC FINGER PROTEIN ZAT2-RELATED"/>
    <property type="match status" value="1"/>
</dbReference>
<evidence type="ECO:0000259" key="3">
    <source>
        <dbReference type="PROSITE" id="PS50157"/>
    </source>
</evidence>
<dbReference type="PROSITE" id="PS00028">
    <property type="entry name" value="ZINC_FINGER_C2H2_1"/>
    <property type="match status" value="1"/>
</dbReference>
<keyword evidence="5" id="KW-1185">Reference proteome</keyword>
<evidence type="ECO:0000313" key="5">
    <source>
        <dbReference type="Proteomes" id="UP000834106"/>
    </source>
</evidence>
<keyword evidence="1" id="KW-0862">Zinc</keyword>
<dbReference type="PROSITE" id="PS50157">
    <property type="entry name" value="ZINC_FINGER_C2H2_2"/>
    <property type="match status" value="1"/>
</dbReference>
<dbReference type="EMBL" id="OU503045">
    <property type="protein sequence ID" value="CAI9769766.1"/>
    <property type="molecule type" value="Genomic_DNA"/>
</dbReference>
<keyword evidence="1" id="KW-0479">Metal-binding</keyword>
<proteinExistence type="predicted"/>
<feature type="region of interest" description="Disordered" evidence="2">
    <location>
        <begin position="228"/>
        <end position="264"/>
    </location>
</feature>
<sequence>MLSTAQDGAFNSETSPTTLKCRRKKRTKLIKIDNSPTSSTSAIISKLKYVKPDPIAPKITRPCTECGKRFWSWKALFGHMRCHPKGQWRCINLPPELRKPERDTIVTESEAEEASVMTKEDYEVEYSDTAVVDLSESVNVNCRFKCLSCKKVFGSRQALGGHRASYINIKGCYAITKNKGEVEENCINELVDIGSEWEVKEHSGRDDKITIPDAHDISESTDHFLDLNSDIHDPYDHSSPHSNLQNSLQSAEDCIPPQTTPHDS</sequence>
<feature type="compositionally biased region" description="Polar residues" evidence="2">
    <location>
        <begin position="240"/>
        <end position="250"/>
    </location>
</feature>
<dbReference type="Proteomes" id="UP000834106">
    <property type="component" value="Chromosome 10"/>
</dbReference>
<gene>
    <name evidence="4" type="ORF">FPE_LOCUS16524</name>
</gene>
<keyword evidence="1" id="KW-0863">Zinc-finger</keyword>
<dbReference type="Pfam" id="PF13912">
    <property type="entry name" value="zf-C2H2_6"/>
    <property type="match status" value="2"/>
</dbReference>
<dbReference type="SMART" id="SM00355">
    <property type="entry name" value="ZnF_C2H2"/>
    <property type="match status" value="2"/>
</dbReference>
<dbReference type="InterPro" id="IPR036236">
    <property type="entry name" value="Znf_C2H2_sf"/>
</dbReference>
<dbReference type="Gene3D" id="3.30.160.60">
    <property type="entry name" value="Classic Zinc Finger"/>
    <property type="match status" value="1"/>
</dbReference>
<dbReference type="SUPFAM" id="SSF57667">
    <property type="entry name" value="beta-beta-alpha zinc fingers"/>
    <property type="match status" value="1"/>
</dbReference>
<evidence type="ECO:0000256" key="2">
    <source>
        <dbReference type="SAM" id="MobiDB-lite"/>
    </source>
</evidence>
<reference evidence="4" key="1">
    <citation type="submission" date="2023-05" db="EMBL/GenBank/DDBJ databases">
        <authorList>
            <person name="Huff M."/>
        </authorList>
    </citation>
    <scope>NUCLEOTIDE SEQUENCE</scope>
</reference>